<evidence type="ECO:0000256" key="7">
    <source>
        <dbReference type="SAM" id="MobiDB-lite"/>
    </source>
</evidence>
<dbReference type="SMART" id="SM00575">
    <property type="entry name" value="ZnF_PMZ"/>
    <property type="match status" value="1"/>
</dbReference>
<evidence type="ECO:0000313" key="9">
    <source>
        <dbReference type="EMBL" id="OAY81610.1"/>
    </source>
</evidence>
<keyword evidence="4 6" id="KW-0862">Zinc</keyword>
<feature type="compositionally biased region" description="Basic and acidic residues" evidence="7">
    <location>
        <begin position="1"/>
        <end position="18"/>
    </location>
</feature>
<keyword evidence="3 5" id="KW-0863">Zinc-finger</keyword>
<dbReference type="GO" id="GO:0005634">
    <property type="term" value="C:nucleus"/>
    <property type="evidence" value="ECO:0007669"/>
    <property type="project" value="UniProtKB-SubCell"/>
</dbReference>
<dbReference type="GO" id="GO:0006355">
    <property type="term" value="P:regulation of DNA-templated transcription"/>
    <property type="evidence" value="ECO:0007669"/>
    <property type="project" value="UniProtKB-UniRule"/>
</dbReference>
<evidence type="ECO:0000256" key="5">
    <source>
        <dbReference type="PROSITE-ProRule" id="PRU00325"/>
    </source>
</evidence>
<dbReference type="AlphaFoldDB" id="A0A199VY33"/>
<gene>
    <name evidence="9" type="ORF">ACMD2_21337</name>
</gene>
<dbReference type="EMBL" id="LSRQ01000639">
    <property type="protein sequence ID" value="OAY81610.1"/>
    <property type="molecule type" value="Genomic_DNA"/>
</dbReference>
<protein>
    <recommendedName>
        <fullName evidence="6">Protein FAR1-RELATED SEQUENCE</fullName>
    </recommendedName>
</protein>
<evidence type="ECO:0000256" key="2">
    <source>
        <dbReference type="ARBA" id="ARBA00022723"/>
    </source>
</evidence>
<evidence type="ECO:0000313" key="10">
    <source>
        <dbReference type="Proteomes" id="UP000092600"/>
    </source>
</evidence>
<dbReference type="GO" id="GO:0008270">
    <property type="term" value="F:zinc ion binding"/>
    <property type="evidence" value="ECO:0007669"/>
    <property type="project" value="UniProtKB-UniRule"/>
</dbReference>
<dbReference type="PROSITE" id="PS50966">
    <property type="entry name" value="ZF_SWIM"/>
    <property type="match status" value="1"/>
</dbReference>
<sequence length="261" mass="29971">MVASRYDKEDEADFRSGDDEPSLWSHNPIEKEAREVYTRRVYSEFKNQLRASTGYELTELKENLSYKVSIMPDSTLPYQTVQSFTVSINPSKERVECSCKYFEFSGLLCSHALKVMIHLNMRKIPPDYIMKRWTKVAKRGSLSMKLRSIEAGDSLNSKALRFNALSLKVQKIPFETSKNFESYQMACEKIDRLVEEIISLNQALMMILEMNKPCKELHVLSDPGLSVDLHVVPIARHFGVLDDQSSPCEDMDGFTIPNNRP</sequence>
<evidence type="ECO:0000259" key="8">
    <source>
        <dbReference type="PROSITE" id="PS50966"/>
    </source>
</evidence>
<comment type="function">
    <text evidence="6">Putative transcription activator involved in regulating light control of development.</text>
</comment>
<name>A0A199VY33_ANACO</name>
<proteinExistence type="inferred from homology"/>
<evidence type="ECO:0000256" key="4">
    <source>
        <dbReference type="ARBA" id="ARBA00022833"/>
    </source>
</evidence>
<dbReference type="Pfam" id="PF04434">
    <property type="entry name" value="SWIM"/>
    <property type="match status" value="1"/>
</dbReference>
<dbReference type="PANTHER" id="PTHR31669:SF295">
    <property type="entry name" value="PROTEIN FAR1-RELATED SEQUENCE"/>
    <property type="match status" value="1"/>
</dbReference>
<organism evidence="9 10">
    <name type="scientific">Ananas comosus</name>
    <name type="common">Pineapple</name>
    <name type="synonym">Ananas ananas</name>
    <dbReference type="NCBI Taxonomy" id="4615"/>
    <lineage>
        <taxon>Eukaryota</taxon>
        <taxon>Viridiplantae</taxon>
        <taxon>Streptophyta</taxon>
        <taxon>Embryophyta</taxon>
        <taxon>Tracheophyta</taxon>
        <taxon>Spermatophyta</taxon>
        <taxon>Magnoliopsida</taxon>
        <taxon>Liliopsida</taxon>
        <taxon>Poales</taxon>
        <taxon>Bromeliaceae</taxon>
        <taxon>Bromelioideae</taxon>
        <taxon>Ananas</taxon>
    </lineage>
</organism>
<feature type="region of interest" description="Disordered" evidence="7">
    <location>
        <begin position="1"/>
        <end position="25"/>
    </location>
</feature>
<evidence type="ECO:0000256" key="1">
    <source>
        <dbReference type="ARBA" id="ARBA00005889"/>
    </source>
</evidence>
<accession>A0A199VY33</accession>
<evidence type="ECO:0000256" key="6">
    <source>
        <dbReference type="RuleBase" id="RU367018"/>
    </source>
</evidence>
<comment type="similarity">
    <text evidence="1 6">Belongs to the FHY3/FAR1 family.</text>
</comment>
<feature type="domain" description="SWIM-type" evidence="8">
    <location>
        <begin position="84"/>
        <end position="120"/>
    </location>
</feature>
<evidence type="ECO:0000256" key="3">
    <source>
        <dbReference type="ARBA" id="ARBA00022771"/>
    </source>
</evidence>
<dbReference type="STRING" id="4615.A0A199VY33"/>
<dbReference type="InterPro" id="IPR007527">
    <property type="entry name" value="Znf_SWIM"/>
</dbReference>
<keyword evidence="2 6" id="KW-0479">Metal-binding</keyword>
<dbReference type="PANTHER" id="PTHR31669">
    <property type="entry name" value="PROTEIN FAR1-RELATED SEQUENCE 10-RELATED"/>
    <property type="match status" value="1"/>
</dbReference>
<dbReference type="Proteomes" id="UP000092600">
    <property type="component" value="Unassembled WGS sequence"/>
</dbReference>
<keyword evidence="6" id="KW-0539">Nucleus</keyword>
<comment type="caution">
    <text evidence="9">The sequence shown here is derived from an EMBL/GenBank/DDBJ whole genome shotgun (WGS) entry which is preliminary data.</text>
</comment>
<reference evidence="9 10" key="1">
    <citation type="journal article" date="2016" name="DNA Res.">
        <title>The draft genome of MD-2 pineapple using hybrid error correction of long reads.</title>
        <authorList>
            <person name="Redwan R.M."/>
            <person name="Saidin A."/>
            <person name="Kumar S.V."/>
        </authorList>
    </citation>
    <scope>NUCLEOTIDE SEQUENCE [LARGE SCALE GENOMIC DNA]</scope>
    <source>
        <strain evidence="10">cv. MD2</strain>
        <tissue evidence="9">Leaf</tissue>
    </source>
</reference>
<dbReference type="InterPro" id="IPR006564">
    <property type="entry name" value="Znf_PMZ"/>
</dbReference>
<comment type="subcellular location">
    <subcellularLocation>
        <location evidence="6">Nucleus</location>
    </subcellularLocation>
</comment>
<dbReference type="InterPro" id="IPR031052">
    <property type="entry name" value="FHY3/FAR1"/>
</dbReference>